<dbReference type="GO" id="GO:0000976">
    <property type="term" value="F:transcription cis-regulatory region binding"/>
    <property type="evidence" value="ECO:0007669"/>
    <property type="project" value="TreeGrafter"/>
</dbReference>
<keyword evidence="8" id="KW-1185">Reference proteome</keyword>
<dbReference type="Gene3D" id="1.10.10.60">
    <property type="entry name" value="Homeodomain-like"/>
    <property type="match status" value="1"/>
</dbReference>
<evidence type="ECO:0000256" key="3">
    <source>
        <dbReference type="ARBA" id="ARBA00023163"/>
    </source>
</evidence>
<dbReference type="InterPro" id="IPR036271">
    <property type="entry name" value="Tet_transcr_reg_TetR-rel_C_sf"/>
</dbReference>
<keyword evidence="1" id="KW-0805">Transcription regulation</keyword>
<evidence type="ECO:0000259" key="6">
    <source>
        <dbReference type="PROSITE" id="PS50977"/>
    </source>
</evidence>
<organism evidence="7 8">
    <name type="scientific">Enemella evansiae</name>
    <dbReference type="NCBI Taxonomy" id="2016499"/>
    <lineage>
        <taxon>Bacteria</taxon>
        <taxon>Bacillati</taxon>
        <taxon>Actinomycetota</taxon>
        <taxon>Actinomycetes</taxon>
        <taxon>Propionibacteriales</taxon>
        <taxon>Propionibacteriaceae</taxon>
        <taxon>Enemella</taxon>
    </lineage>
</organism>
<evidence type="ECO:0000313" key="7">
    <source>
        <dbReference type="EMBL" id="OYO17847.1"/>
    </source>
</evidence>
<evidence type="ECO:0000256" key="5">
    <source>
        <dbReference type="SAM" id="MobiDB-lite"/>
    </source>
</evidence>
<dbReference type="InterPro" id="IPR001647">
    <property type="entry name" value="HTH_TetR"/>
</dbReference>
<feature type="domain" description="HTH tetR-type" evidence="6">
    <location>
        <begin position="23"/>
        <end position="83"/>
    </location>
</feature>
<dbReference type="Proteomes" id="UP000215896">
    <property type="component" value="Unassembled WGS sequence"/>
</dbReference>
<dbReference type="InterPro" id="IPR050109">
    <property type="entry name" value="HTH-type_TetR-like_transc_reg"/>
</dbReference>
<evidence type="ECO:0000313" key="8">
    <source>
        <dbReference type="Proteomes" id="UP000215896"/>
    </source>
</evidence>
<name>A0A255GPU7_9ACTN</name>
<dbReference type="PROSITE" id="PS01081">
    <property type="entry name" value="HTH_TETR_1"/>
    <property type="match status" value="1"/>
</dbReference>
<dbReference type="EMBL" id="NMVO01000001">
    <property type="protein sequence ID" value="OYO17847.1"/>
    <property type="molecule type" value="Genomic_DNA"/>
</dbReference>
<feature type="compositionally biased region" description="Basic and acidic residues" evidence="5">
    <location>
        <begin position="1"/>
        <end position="12"/>
    </location>
</feature>
<feature type="DNA-binding region" description="H-T-H motif" evidence="4">
    <location>
        <begin position="46"/>
        <end position="65"/>
    </location>
</feature>
<dbReference type="OrthoDB" id="3235020at2"/>
<sequence length="218" mass="23594">MPGTADRTDRTTGKPRRVVKSADQRRSDLMDAALEVFAGKGFERTTVDDIADAAGAGKGTFYRHFTSKDHLLGALWQRYVDTLLATAEVRLDEAGRRWSLPVLEAIFTDLIAVAVQNADLHRLVYASSSGPAHDICRAANQRVVSELADYVEAGAAAGEVTTGDPRFVLGLLYEGLDATLDQLIATGDRTQLDGLAERFLPTLRAGLGIVRDPNPARE</sequence>
<gene>
    <name evidence="7" type="ORF">CGZ94_02970</name>
</gene>
<dbReference type="GO" id="GO:0003700">
    <property type="term" value="F:DNA-binding transcription factor activity"/>
    <property type="evidence" value="ECO:0007669"/>
    <property type="project" value="TreeGrafter"/>
</dbReference>
<dbReference type="Gene3D" id="1.10.357.10">
    <property type="entry name" value="Tetracycline Repressor, domain 2"/>
    <property type="match status" value="1"/>
</dbReference>
<keyword evidence="2 4" id="KW-0238">DNA-binding</keyword>
<dbReference type="PANTHER" id="PTHR30055">
    <property type="entry name" value="HTH-TYPE TRANSCRIPTIONAL REGULATOR RUTR"/>
    <property type="match status" value="1"/>
</dbReference>
<dbReference type="PROSITE" id="PS50977">
    <property type="entry name" value="HTH_TETR_2"/>
    <property type="match status" value="1"/>
</dbReference>
<dbReference type="SUPFAM" id="SSF46689">
    <property type="entry name" value="Homeodomain-like"/>
    <property type="match status" value="1"/>
</dbReference>
<protein>
    <recommendedName>
        <fullName evidence="6">HTH tetR-type domain-containing protein</fullName>
    </recommendedName>
</protein>
<reference evidence="7 8" key="1">
    <citation type="submission" date="2017-07" db="EMBL/GenBank/DDBJ databases">
        <title>Draft whole genome sequences of clinical Proprionibacteriaceae strains.</title>
        <authorList>
            <person name="Bernier A.-M."/>
            <person name="Bernard K."/>
            <person name="Domingo M.-C."/>
        </authorList>
    </citation>
    <scope>NUCLEOTIDE SEQUENCE [LARGE SCALE GENOMIC DNA]</scope>
    <source>
        <strain evidence="7 8">NML 030167</strain>
    </source>
</reference>
<dbReference type="AlphaFoldDB" id="A0A255GPU7"/>
<dbReference type="InterPro" id="IPR009057">
    <property type="entry name" value="Homeodomain-like_sf"/>
</dbReference>
<dbReference type="InterPro" id="IPR023772">
    <property type="entry name" value="DNA-bd_HTH_TetR-type_CS"/>
</dbReference>
<evidence type="ECO:0000256" key="2">
    <source>
        <dbReference type="ARBA" id="ARBA00023125"/>
    </source>
</evidence>
<dbReference type="RefSeq" id="WP_094404608.1">
    <property type="nucleotide sequence ID" value="NZ_NMVO01000001.1"/>
</dbReference>
<dbReference type="Pfam" id="PF00440">
    <property type="entry name" value="TetR_N"/>
    <property type="match status" value="1"/>
</dbReference>
<comment type="caution">
    <text evidence="7">The sequence shown here is derived from an EMBL/GenBank/DDBJ whole genome shotgun (WGS) entry which is preliminary data.</text>
</comment>
<proteinExistence type="predicted"/>
<evidence type="ECO:0000256" key="4">
    <source>
        <dbReference type="PROSITE-ProRule" id="PRU00335"/>
    </source>
</evidence>
<dbReference type="PANTHER" id="PTHR30055:SF234">
    <property type="entry name" value="HTH-TYPE TRANSCRIPTIONAL REGULATOR BETI"/>
    <property type="match status" value="1"/>
</dbReference>
<dbReference type="SUPFAM" id="SSF48498">
    <property type="entry name" value="Tetracyclin repressor-like, C-terminal domain"/>
    <property type="match status" value="1"/>
</dbReference>
<evidence type="ECO:0000256" key="1">
    <source>
        <dbReference type="ARBA" id="ARBA00023015"/>
    </source>
</evidence>
<accession>A0A255GPU7</accession>
<keyword evidence="3" id="KW-0804">Transcription</keyword>
<feature type="region of interest" description="Disordered" evidence="5">
    <location>
        <begin position="1"/>
        <end position="22"/>
    </location>
</feature>
<dbReference type="PRINTS" id="PR00455">
    <property type="entry name" value="HTHTETR"/>
</dbReference>